<keyword evidence="3" id="KW-1185">Reference proteome</keyword>
<accession>A0ABS3YCN2</accession>
<feature type="transmembrane region" description="Helical" evidence="1">
    <location>
        <begin position="217"/>
        <end position="242"/>
    </location>
</feature>
<keyword evidence="1" id="KW-1133">Transmembrane helix</keyword>
<dbReference type="NCBIfam" id="TIGR00697">
    <property type="entry name" value="queuosine precursor transporter"/>
    <property type="match status" value="1"/>
</dbReference>
<feature type="transmembrane region" description="Helical" evidence="1">
    <location>
        <begin position="131"/>
        <end position="152"/>
    </location>
</feature>
<protein>
    <recommendedName>
        <fullName evidence="1">Probable queuosine precursor transporter</fullName>
        <shortName evidence="1">Q precursor transporter</shortName>
    </recommendedName>
</protein>
<dbReference type="HAMAP" id="MF_02088">
    <property type="entry name" value="Q_prec_transport"/>
    <property type="match status" value="1"/>
</dbReference>
<feature type="transmembrane region" description="Helical" evidence="1">
    <location>
        <begin position="56"/>
        <end position="77"/>
    </location>
</feature>
<organism evidence="2 3">
    <name type="scientific">Chitinophaga chungangae</name>
    <dbReference type="NCBI Taxonomy" id="2821488"/>
    <lineage>
        <taxon>Bacteria</taxon>
        <taxon>Pseudomonadati</taxon>
        <taxon>Bacteroidota</taxon>
        <taxon>Chitinophagia</taxon>
        <taxon>Chitinophagales</taxon>
        <taxon>Chitinophagaceae</taxon>
        <taxon>Chitinophaga</taxon>
    </lineage>
</organism>
<evidence type="ECO:0000313" key="2">
    <source>
        <dbReference type="EMBL" id="MBO9151884.1"/>
    </source>
</evidence>
<keyword evidence="1" id="KW-0812">Transmembrane</keyword>
<feature type="transmembrane region" description="Helical" evidence="1">
    <location>
        <begin position="173"/>
        <end position="197"/>
    </location>
</feature>
<comment type="subcellular location">
    <subcellularLocation>
        <location evidence="1">Cell membrane</location>
        <topology evidence="1">Multi-pass membrane protein</topology>
    </subcellularLocation>
</comment>
<feature type="transmembrane region" description="Helical" evidence="1">
    <location>
        <begin position="12"/>
        <end position="36"/>
    </location>
</feature>
<proteinExistence type="inferred from homology"/>
<evidence type="ECO:0000313" key="3">
    <source>
        <dbReference type="Proteomes" id="UP000679126"/>
    </source>
</evidence>
<keyword evidence="1" id="KW-0472">Membrane</keyword>
<dbReference type="PANTHER" id="PTHR34300">
    <property type="entry name" value="QUEUOSINE PRECURSOR TRANSPORTER-RELATED"/>
    <property type="match status" value="1"/>
</dbReference>
<dbReference type="Proteomes" id="UP000679126">
    <property type="component" value="Unassembled WGS sequence"/>
</dbReference>
<dbReference type="PANTHER" id="PTHR34300:SF2">
    <property type="entry name" value="QUEUOSINE PRECURSOR TRANSPORTER-RELATED"/>
    <property type="match status" value="1"/>
</dbReference>
<comment type="caution">
    <text evidence="2">The sequence shown here is derived from an EMBL/GenBank/DDBJ whole genome shotgun (WGS) entry which is preliminary data.</text>
</comment>
<gene>
    <name evidence="2" type="ORF">J7I43_06665</name>
</gene>
<comment type="similarity">
    <text evidence="1">Belongs to the vitamin uptake transporter (VUT/ECF) (TC 2.A.88) family. Q precursor transporter subfamily.</text>
</comment>
<feature type="transmembrane region" description="Helical" evidence="1">
    <location>
        <begin position="89"/>
        <end position="111"/>
    </location>
</feature>
<dbReference type="EMBL" id="JAGHKP010000001">
    <property type="protein sequence ID" value="MBO9151884.1"/>
    <property type="molecule type" value="Genomic_DNA"/>
</dbReference>
<dbReference type="RefSeq" id="WP_209144508.1">
    <property type="nucleotide sequence ID" value="NZ_JAGHKP010000001.1"/>
</dbReference>
<keyword evidence="1" id="KW-1003">Cell membrane</keyword>
<dbReference type="Pfam" id="PF02592">
    <property type="entry name" value="Vut_1"/>
    <property type="match status" value="1"/>
</dbReference>
<reference evidence="3" key="1">
    <citation type="submission" date="2021-03" db="EMBL/GenBank/DDBJ databases">
        <title>Assistant Professor.</title>
        <authorList>
            <person name="Huq M.A."/>
        </authorList>
    </citation>
    <scope>NUCLEOTIDE SEQUENCE [LARGE SCALE GENOMIC DNA]</scope>
    <source>
        <strain evidence="3">MAH-28</strain>
    </source>
</reference>
<comment type="function">
    <text evidence="1">Involved in the import of queuosine (Q) precursors, required for Q precursor salvage.</text>
</comment>
<dbReference type="InterPro" id="IPR003744">
    <property type="entry name" value="YhhQ"/>
</dbReference>
<name>A0ABS3YCN2_9BACT</name>
<keyword evidence="1" id="KW-0813">Transport</keyword>
<evidence type="ECO:0000256" key="1">
    <source>
        <dbReference type="HAMAP-Rule" id="MF_02088"/>
    </source>
</evidence>
<sequence length="265" mass="29722">MITNILRDKPTRLFIILSGILVANALIAEIIGVKIFSLEATLGLQPANLMILGETYSFNMTAGVLLWPVVFIMTDIINEYYGMKGVRFLSFLAAGLILFAFIIFFFAIRLTPAEFFVTMRTNSGVPDMDKAYQQILGQGSFIIVASLTAFLLGQLVDVFTFHRIKKVTGEKRIWLRATGSTLISQLIDSFVVLFVAFYLLPLLYNPNNDPVWSLGQVLAVCIINYIYKFTAAIVLTPVIYWVHGILERYLGHSTAAEMKRAAMNR</sequence>